<dbReference type="RefSeq" id="WP_042001240.1">
    <property type="nucleotide sequence ID" value="NZ_CP022382.1"/>
</dbReference>
<protein>
    <submittedName>
        <fullName evidence="1">Uncharacterized protein</fullName>
    </submittedName>
</protein>
<evidence type="ECO:0000313" key="1">
    <source>
        <dbReference type="EMBL" id="CEN39263.1"/>
    </source>
</evidence>
<accession>A0A0B7HP65</accession>
<reference evidence="1 2" key="1">
    <citation type="submission" date="2015-01" db="EMBL/GenBank/DDBJ databases">
        <authorList>
            <person name="Xiang T."/>
            <person name="Song Y."/>
            <person name="Huang L."/>
            <person name="Wang B."/>
            <person name="Wu P."/>
        </authorList>
    </citation>
    <scope>NUCLEOTIDE SEQUENCE [LARGE SCALE GENOMIC DNA]</scope>
    <source>
        <strain evidence="1 2">Cc12</strain>
    </source>
</reference>
<dbReference type="AlphaFoldDB" id="A0A0B7HP65"/>
<sequence length="206" mass="23409">MNKTPNTPLPDKRKEIFRLLLLMPIIFVLLFTWLGLVILVKKMGLELSADRVFLGVIALMIGVVWAWLSLKGKMPFAQESEPLPYPPTTAQNPVEKLMRGLFVLLGIVVYVVVAMMPEVMVRSFLRIFSFGRTGDTLGILALLGMLLVFVVVFFISTIKNKFLPQTKSKENSLYASWCVTAMLNWVIFLVIIVLAMFMVNRFIKYS</sequence>
<evidence type="ECO:0000313" key="2">
    <source>
        <dbReference type="Proteomes" id="UP000044026"/>
    </source>
</evidence>
<gene>
    <name evidence="1" type="ORF">CCAN12_760012</name>
</gene>
<dbReference type="Proteomes" id="UP000044026">
    <property type="component" value="Unassembled WGS sequence"/>
</dbReference>
<dbReference type="EMBL" id="CDOE01000074">
    <property type="protein sequence ID" value="CEN39263.1"/>
    <property type="molecule type" value="Genomic_DNA"/>
</dbReference>
<name>A0A0B7HP65_9FLAO</name>
<proteinExistence type="predicted"/>
<organism evidence="1 2">
    <name type="scientific">Capnocytophaga canimorsus</name>
    <dbReference type="NCBI Taxonomy" id="28188"/>
    <lineage>
        <taxon>Bacteria</taxon>
        <taxon>Pseudomonadati</taxon>
        <taxon>Bacteroidota</taxon>
        <taxon>Flavobacteriia</taxon>
        <taxon>Flavobacteriales</taxon>
        <taxon>Flavobacteriaceae</taxon>
        <taxon>Capnocytophaga</taxon>
    </lineage>
</organism>
<dbReference type="GeneID" id="69580695"/>